<protein>
    <submittedName>
        <fullName evidence="2">Uncharacterized protein</fullName>
    </submittedName>
</protein>
<dbReference type="Proteomes" id="UP000735302">
    <property type="component" value="Unassembled WGS sequence"/>
</dbReference>
<proteinExistence type="predicted"/>
<feature type="region of interest" description="Disordered" evidence="1">
    <location>
        <begin position="1"/>
        <end position="24"/>
    </location>
</feature>
<dbReference type="EMBL" id="BLXT01006181">
    <property type="protein sequence ID" value="GFO29686.1"/>
    <property type="molecule type" value="Genomic_DNA"/>
</dbReference>
<reference evidence="2 3" key="1">
    <citation type="journal article" date="2021" name="Elife">
        <title>Chloroplast acquisition without the gene transfer in kleptoplastic sea slugs, Plakobranchus ocellatus.</title>
        <authorList>
            <person name="Maeda T."/>
            <person name="Takahashi S."/>
            <person name="Yoshida T."/>
            <person name="Shimamura S."/>
            <person name="Takaki Y."/>
            <person name="Nagai Y."/>
            <person name="Toyoda A."/>
            <person name="Suzuki Y."/>
            <person name="Arimoto A."/>
            <person name="Ishii H."/>
            <person name="Satoh N."/>
            <person name="Nishiyama T."/>
            <person name="Hasebe M."/>
            <person name="Maruyama T."/>
            <person name="Minagawa J."/>
            <person name="Obokata J."/>
            <person name="Shigenobu S."/>
        </authorList>
    </citation>
    <scope>NUCLEOTIDE SEQUENCE [LARGE SCALE GENOMIC DNA]</scope>
</reference>
<keyword evidence="3" id="KW-1185">Reference proteome</keyword>
<evidence type="ECO:0000256" key="1">
    <source>
        <dbReference type="SAM" id="MobiDB-lite"/>
    </source>
</evidence>
<comment type="caution">
    <text evidence="2">The sequence shown here is derived from an EMBL/GenBank/DDBJ whole genome shotgun (WGS) entry which is preliminary data.</text>
</comment>
<evidence type="ECO:0000313" key="2">
    <source>
        <dbReference type="EMBL" id="GFO29686.1"/>
    </source>
</evidence>
<evidence type="ECO:0000313" key="3">
    <source>
        <dbReference type="Proteomes" id="UP000735302"/>
    </source>
</evidence>
<gene>
    <name evidence="2" type="ORF">PoB_005619100</name>
</gene>
<name>A0AAV4CEB0_9GAST</name>
<organism evidence="2 3">
    <name type="scientific">Plakobranchus ocellatus</name>
    <dbReference type="NCBI Taxonomy" id="259542"/>
    <lineage>
        <taxon>Eukaryota</taxon>
        <taxon>Metazoa</taxon>
        <taxon>Spiralia</taxon>
        <taxon>Lophotrochozoa</taxon>
        <taxon>Mollusca</taxon>
        <taxon>Gastropoda</taxon>
        <taxon>Heterobranchia</taxon>
        <taxon>Euthyneura</taxon>
        <taxon>Panpulmonata</taxon>
        <taxon>Sacoglossa</taxon>
        <taxon>Placobranchoidea</taxon>
        <taxon>Plakobranchidae</taxon>
        <taxon>Plakobranchus</taxon>
    </lineage>
</organism>
<dbReference type="AlphaFoldDB" id="A0AAV4CEB0"/>
<sequence>MCRPQERPKCTHPLEVSNPNGLDPPPHFLHRSDALPFAGLETPMDAPLSHLEVREMSDPSGISYGVRKSRAPGAHPAYTVKAQVGDFTVDAIVDTAAEITRISE</sequence>
<accession>A0AAV4CEB0</accession>